<organism evidence="1 2">
    <name type="scientific">Solitalea agri</name>
    <dbReference type="NCBI Taxonomy" id="2953739"/>
    <lineage>
        <taxon>Bacteria</taxon>
        <taxon>Pseudomonadati</taxon>
        <taxon>Bacteroidota</taxon>
        <taxon>Sphingobacteriia</taxon>
        <taxon>Sphingobacteriales</taxon>
        <taxon>Sphingobacteriaceae</taxon>
        <taxon>Solitalea</taxon>
    </lineage>
</organism>
<reference evidence="1" key="1">
    <citation type="submission" date="2022-06" db="EMBL/GenBank/DDBJ databases">
        <title>Solitalea sp. MAHUQ-68 isolated from rhizospheric soil.</title>
        <authorList>
            <person name="Huq M.A."/>
        </authorList>
    </citation>
    <scope>NUCLEOTIDE SEQUENCE</scope>
    <source>
        <strain evidence="1">MAHUQ-68</strain>
    </source>
</reference>
<name>A0A9X2JDB2_9SPHI</name>
<dbReference type="Proteomes" id="UP001155182">
    <property type="component" value="Unassembled WGS sequence"/>
</dbReference>
<evidence type="ECO:0000313" key="2">
    <source>
        <dbReference type="Proteomes" id="UP001155182"/>
    </source>
</evidence>
<proteinExistence type="predicted"/>
<accession>A0A9X2JDB2</accession>
<dbReference type="EMBL" id="JAMWYS010000036">
    <property type="protein sequence ID" value="MCO4293439.1"/>
    <property type="molecule type" value="Genomic_DNA"/>
</dbReference>
<gene>
    <name evidence="1" type="ORF">NF867_11240</name>
</gene>
<keyword evidence="1" id="KW-0808">Transferase</keyword>
<dbReference type="InterPro" id="IPR029063">
    <property type="entry name" value="SAM-dependent_MTases_sf"/>
</dbReference>
<dbReference type="GO" id="GO:0008171">
    <property type="term" value="F:O-methyltransferase activity"/>
    <property type="evidence" value="ECO:0007669"/>
    <property type="project" value="TreeGrafter"/>
</dbReference>
<evidence type="ECO:0000313" key="1">
    <source>
        <dbReference type="EMBL" id="MCO4293439.1"/>
    </source>
</evidence>
<dbReference type="Gene3D" id="3.40.50.150">
    <property type="entry name" value="Vaccinia Virus protein VP39"/>
    <property type="match status" value="1"/>
</dbReference>
<sequence length="261" mass="30007">MFNSTPYTSYIKHLFTANTLHGTHSPFVYDLIDNVIYDKSPKDVYTEIEKQRKNLLDDERIITITDLGAGSHYNNNKQKKVKVIADKALKAPKWAQLIYRLATWRQPKQILELGTCFGITTSYLAKSNENIQVISVEGCPQTAAVANQSLSSLQIKNVNVEIGNFDDLLPQLVEKADQLDFVYVDGNHRKEATLNYFHSCLEKANENSLFIFDDIHWSKGMEEAWEEIKKHPTVTLTIDLYTIGLVFFRKGQVKEHFKIKY</sequence>
<keyword evidence="2" id="KW-1185">Reference proteome</keyword>
<keyword evidence="1" id="KW-0489">Methyltransferase</keyword>
<dbReference type="PANTHER" id="PTHR43836:SF2">
    <property type="entry name" value="CATECHOL O-METHYLTRANSFERASE 1-RELATED"/>
    <property type="match status" value="1"/>
</dbReference>
<protein>
    <submittedName>
        <fullName evidence="1">Class I SAM-dependent methyltransferase</fullName>
    </submittedName>
</protein>
<dbReference type="PANTHER" id="PTHR43836">
    <property type="entry name" value="CATECHOL O-METHYLTRANSFERASE 1-RELATED"/>
    <property type="match status" value="1"/>
</dbReference>
<dbReference type="SUPFAM" id="SSF53335">
    <property type="entry name" value="S-adenosyl-L-methionine-dependent methyltransferases"/>
    <property type="match status" value="1"/>
</dbReference>
<dbReference type="RefSeq" id="WP_252588097.1">
    <property type="nucleotide sequence ID" value="NZ_JAMWYS010000036.1"/>
</dbReference>
<dbReference type="Pfam" id="PF13578">
    <property type="entry name" value="Methyltransf_24"/>
    <property type="match status" value="1"/>
</dbReference>
<comment type="caution">
    <text evidence="1">The sequence shown here is derived from an EMBL/GenBank/DDBJ whole genome shotgun (WGS) entry which is preliminary data.</text>
</comment>
<dbReference type="GO" id="GO:0032259">
    <property type="term" value="P:methylation"/>
    <property type="evidence" value="ECO:0007669"/>
    <property type="project" value="UniProtKB-KW"/>
</dbReference>
<dbReference type="AlphaFoldDB" id="A0A9X2JDB2"/>